<dbReference type="GO" id="GO:0006072">
    <property type="term" value="P:glycerol-3-phosphate metabolic process"/>
    <property type="evidence" value="ECO:0007669"/>
    <property type="project" value="InterPro"/>
</dbReference>
<dbReference type="GO" id="GO:0019563">
    <property type="term" value="P:glycerol catabolic process"/>
    <property type="evidence" value="ECO:0007669"/>
    <property type="project" value="UniProtKB-UniRule"/>
</dbReference>
<dbReference type="PANTHER" id="PTHR10196:SF69">
    <property type="entry name" value="GLYCEROL KINASE"/>
    <property type="match status" value="1"/>
</dbReference>
<feature type="domain" description="Carbohydrate kinase FGGY C-terminal" evidence="13">
    <location>
        <begin position="253"/>
        <end position="442"/>
    </location>
</feature>
<comment type="catalytic activity">
    <reaction evidence="8 10">
        <text>glycerol + ATP = sn-glycerol 3-phosphate + ADP + H(+)</text>
        <dbReference type="Rhea" id="RHEA:21644"/>
        <dbReference type="ChEBI" id="CHEBI:15378"/>
        <dbReference type="ChEBI" id="CHEBI:17754"/>
        <dbReference type="ChEBI" id="CHEBI:30616"/>
        <dbReference type="ChEBI" id="CHEBI:57597"/>
        <dbReference type="ChEBI" id="CHEBI:456216"/>
        <dbReference type="EC" id="2.7.1.30"/>
    </reaction>
</comment>
<dbReference type="UniPathway" id="UPA00618">
    <property type="reaction ID" value="UER00672"/>
</dbReference>
<comment type="function">
    <text evidence="9 10">Key enzyme in the regulation of glycerol uptake and metabolism. Catalyzes the phosphorylation of glycerol to yield sn-glycerol 3-phosphate.</text>
</comment>
<comment type="caution">
    <text evidence="14">The sequence shown here is derived from an EMBL/GenBank/DDBJ whole genome shotgun (WGS) entry which is preliminary data.</text>
</comment>
<dbReference type="EC" id="2.7.1.30" evidence="10"/>
<dbReference type="GO" id="GO:0005524">
    <property type="term" value="F:ATP binding"/>
    <property type="evidence" value="ECO:0007669"/>
    <property type="project" value="UniProtKB-UniRule"/>
</dbReference>
<dbReference type="EMBL" id="JADOUF010000001">
    <property type="protein sequence ID" value="MBG6140953.1"/>
    <property type="molecule type" value="Genomic_DNA"/>
</dbReference>
<feature type="binding site" evidence="10">
    <location>
        <position position="78"/>
    </location>
    <ligand>
        <name>sn-glycerol 3-phosphate</name>
        <dbReference type="ChEBI" id="CHEBI:57597"/>
    </ligand>
</feature>
<keyword evidence="15" id="KW-1185">Reference proteome</keyword>
<dbReference type="HAMAP" id="MF_00186">
    <property type="entry name" value="Glycerol_kin"/>
    <property type="match status" value="1"/>
</dbReference>
<feature type="binding site" evidence="10">
    <location>
        <position position="258"/>
    </location>
    <ligand>
        <name>ATP</name>
        <dbReference type="ChEBI" id="CHEBI:30616"/>
    </ligand>
</feature>
<dbReference type="PIRSF" id="PIRSF000538">
    <property type="entry name" value="GlpK"/>
    <property type="match status" value="1"/>
</dbReference>
<dbReference type="Pfam" id="PF02782">
    <property type="entry name" value="FGGY_C"/>
    <property type="match status" value="1"/>
</dbReference>
<comment type="activity regulation">
    <text evidence="10">Inhibited by fructose 1,6-bisphosphate (FBP).</text>
</comment>
<dbReference type="GO" id="GO:0004370">
    <property type="term" value="F:glycerol kinase activity"/>
    <property type="evidence" value="ECO:0007669"/>
    <property type="project" value="UniProtKB-UniRule"/>
</dbReference>
<feature type="binding site" evidence="10">
    <location>
        <position position="78"/>
    </location>
    <ligand>
        <name>glycerol</name>
        <dbReference type="ChEBI" id="CHEBI:17754"/>
    </ligand>
</feature>
<dbReference type="InterPro" id="IPR043129">
    <property type="entry name" value="ATPase_NBD"/>
</dbReference>
<accession>A0A8J7H420</accession>
<dbReference type="InterPro" id="IPR000577">
    <property type="entry name" value="Carb_kinase_FGGY"/>
</dbReference>
<dbReference type="PROSITE" id="PS00445">
    <property type="entry name" value="FGGY_KINASES_2"/>
    <property type="match status" value="1"/>
</dbReference>
<feature type="binding site" evidence="10">
    <location>
        <position position="302"/>
    </location>
    <ligand>
        <name>ADP</name>
        <dbReference type="ChEBI" id="CHEBI:456216"/>
    </ligand>
</feature>
<keyword evidence="5 10" id="KW-0418">Kinase</keyword>
<feature type="binding site" evidence="10">
    <location>
        <position position="11"/>
    </location>
    <ligand>
        <name>sn-glycerol 3-phosphate</name>
        <dbReference type="ChEBI" id="CHEBI:57597"/>
    </ligand>
</feature>
<sequence>MRFVAAIDQGTTSSRCILFDQSGRVAAVDQREITQHYPRAGWVEHSPTEIWESVEAVVAGALSRVDGEVVALGITNQRETTVVWDAATGEPLHNALVWQDTRTEGLIRELAADGGLDRFRDRCGLPLATYFAGPKMRWLLDHLDLRERAAAGEVRFGTVDSWLLWKLTGRHITDVTNASRTMLMNLTTLDWDPLLLDALGVPRAALPEIVPSSAVYGPVTGLPGLAGVPVAAALGDQQAALFGQTCFEPGEGKNTYGTGSFLLLNTGTTPVHSWQGLLTTVACQLDGQPATYALEGSIAITGALVQWLRDNLELISSADEIEPLAASVPDTGGAYIVPAFSGLYAPHWRLDARGVIAGLTRFVTKAHLARAALEATAWQTREVADAMVSDAGVAFTELRVDGGMTANSLMMQIQSDILGVPVVRPTVPETTALGAAYAAGLAVGFWSSLDELRANWKADARWTPALAADARETRYAQWRKAVSKTLNWVD</sequence>
<feature type="binding site" evidence="10">
    <location>
        <position position="258"/>
    </location>
    <ligand>
        <name>ADP</name>
        <dbReference type="ChEBI" id="CHEBI:456216"/>
    </ligand>
</feature>
<feature type="binding site" evidence="10">
    <location>
        <position position="236"/>
    </location>
    <ligand>
        <name>glycerol</name>
        <dbReference type="ChEBI" id="CHEBI:17754"/>
    </ligand>
</feature>
<evidence type="ECO:0000256" key="8">
    <source>
        <dbReference type="ARBA" id="ARBA00052101"/>
    </source>
</evidence>
<evidence type="ECO:0000256" key="3">
    <source>
        <dbReference type="ARBA" id="ARBA00022679"/>
    </source>
</evidence>
<proteinExistence type="inferred from homology"/>
<feature type="binding site" evidence="10">
    <location>
        <position position="130"/>
    </location>
    <ligand>
        <name>sn-glycerol 3-phosphate</name>
        <dbReference type="ChEBI" id="CHEBI:57597"/>
    </ligand>
</feature>
<comment type="similarity">
    <text evidence="2 10 11">Belongs to the FGGY kinase family.</text>
</comment>
<keyword evidence="6 10" id="KW-0319">Glycerol metabolism</keyword>
<evidence type="ECO:0000256" key="5">
    <source>
        <dbReference type="ARBA" id="ARBA00022777"/>
    </source>
</evidence>
<feature type="binding site" evidence="10">
    <location>
        <position position="15"/>
    </location>
    <ligand>
        <name>ADP</name>
        <dbReference type="ChEBI" id="CHEBI:456216"/>
    </ligand>
</feature>
<organism evidence="14 15">
    <name type="scientific">Longispora fulva</name>
    <dbReference type="NCBI Taxonomy" id="619741"/>
    <lineage>
        <taxon>Bacteria</taxon>
        <taxon>Bacillati</taxon>
        <taxon>Actinomycetota</taxon>
        <taxon>Actinomycetes</taxon>
        <taxon>Micromonosporales</taxon>
        <taxon>Micromonosporaceae</taxon>
        <taxon>Longispora</taxon>
    </lineage>
</organism>
<feature type="binding site" evidence="10">
    <location>
        <position position="130"/>
    </location>
    <ligand>
        <name>glycerol</name>
        <dbReference type="ChEBI" id="CHEBI:17754"/>
    </ligand>
</feature>
<dbReference type="InterPro" id="IPR018484">
    <property type="entry name" value="FGGY_N"/>
</dbReference>
<evidence type="ECO:0000259" key="13">
    <source>
        <dbReference type="Pfam" id="PF02782"/>
    </source>
</evidence>
<evidence type="ECO:0000256" key="4">
    <source>
        <dbReference type="ARBA" id="ARBA00022741"/>
    </source>
</evidence>
<gene>
    <name evidence="10" type="primary">glpK</name>
    <name evidence="14" type="ORF">IW245_007147</name>
</gene>
<dbReference type="PANTHER" id="PTHR10196">
    <property type="entry name" value="SUGAR KINASE"/>
    <property type="match status" value="1"/>
</dbReference>
<evidence type="ECO:0000256" key="1">
    <source>
        <dbReference type="ARBA" id="ARBA00005190"/>
    </source>
</evidence>
<feature type="binding site" evidence="10">
    <location>
        <position position="403"/>
    </location>
    <ligand>
        <name>ADP</name>
        <dbReference type="ChEBI" id="CHEBI:456216"/>
    </ligand>
</feature>
<dbReference type="NCBIfam" id="TIGR01311">
    <property type="entry name" value="glycerol_kin"/>
    <property type="match status" value="1"/>
</dbReference>
<evidence type="ECO:0000259" key="12">
    <source>
        <dbReference type="Pfam" id="PF00370"/>
    </source>
</evidence>
<dbReference type="FunFam" id="3.30.420.40:FF:000007">
    <property type="entry name" value="Glycerol kinase"/>
    <property type="match status" value="1"/>
</dbReference>
<feature type="binding site" evidence="10">
    <location>
        <position position="11"/>
    </location>
    <ligand>
        <name>ADP</name>
        <dbReference type="ChEBI" id="CHEBI:456216"/>
    </ligand>
</feature>
<feature type="binding site" evidence="10">
    <location>
        <position position="237"/>
    </location>
    <ligand>
        <name>glycerol</name>
        <dbReference type="ChEBI" id="CHEBI:17754"/>
    </ligand>
</feature>
<dbReference type="InterPro" id="IPR005999">
    <property type="entry name" value="Glycerol_kin"/>
</dbReference>
<evidence type="ECO:0000256" key="6">
    <source>
        <dbReference type="ARBA" id="ARBA00022798"/>
    </source>
</evidence>
<feature type="binding site" evidence="10">
    <location>
        <position position="79"/>
    </location>
    <ligand>
        <name>sn-glycerol 3-phosphate</name>
        <dbReference type="ChEBI" id="CHEBI:57597"/>
    </ligand>
</feature>
<name>A0A8J7H420_9ACTN</name>
<protein>
    <recommendedName>
        <fullName evidence="10">Glycerol kinase</fullName>
        <ecNumber evidence="10">2.7.1.30</ecNumber>
    </recommendedName>
    <alternativeName>
        <fullName evidence="10">ATP:glycerol 3-phosphotransferase</fullName>
    </alternativeName>
    <alternativeName>
        <fullName evidence="10">Glycerokinase</fullName>
        <shortName evidence="10">GK</shortName>
    </alternativeName>
</protein>
<evidence type="ECO:0000313" key="14">
    <source>
        <dbReference type="EMBL" id="MBG6140953.1"/>
    </source>
</evidence>
<reference evidence="14" key="1">
    <citation type="submission" date="2020-11" db="EMBL/GenBank/DDBJ databases">
        <title>Sequencing the genomes of 1000 actinobacteria strains.</title>
        <authorList>
            <person name="Klenk H.-P."/>
        </authorList>
    </citation>
    <scope>NUCLEOTIDE SEQUENCE</scope>
    <source>
        <strain evidence="14">DSM 45356</strain>
    </source>
</reference>
<evidence type="ECO:0000256" key="2">
    <source>
        <dbReference type="ARBA" id="ARBA00009156"/>
    </source>
</evidence>
<evidence type="ECO:0000256" key="9">
    <source>
        <dbReference type="ARBA" id="ARBA00054633"/>
    </source>
</evidence>
<dbReference type="FunFam" id="3.30.420.40:FF:000008">
    <property type="entry name" value="Glycerol kinase"/>
    <property type="match status" value="1"/>
</dbReference>
<dbReference type="InterPro" id="IPR018485">
    <property type="entry name" value="FGGY_C"/>
</dbReference>
<dbReference type="NCBIfam" id="NF000756">
    <property type="entry name" value="PRK00047.1"/>
    <property type="match status" value="1"/>
</dbReference>
<dbReference type="Pfam" id="PF00370">
    <property type="entry name" value="FGGY_N"/>
    <property type="match status" value="1"/>
</dbReference>
<comment type="pathway">
    <text evidence="1 10">Polyol metabolism; glycerol degradation via glycerol kinase pathway; sn-glycerol 3-phosphate from glycerol: step 1/1.</text>
</comment>
<evidence type="ECO:0000256" key="7">
    <source>
        <dbReference type="ARBA" id="ARBA00022840"/>
    </source>
</evidence>
<feature type="binding site" evidence="10">
    <location>
        <position position="302"/>
    </location>
    <ligand>
        <name>ATP</name>
        <dbReference type="ChEBI" id="CHEBI:30616"/>
    </ligand>
</feature>
<feature type="binding site" evidence="10">
    <location>
        <position position="236"/>
    </location>
    <ligand>
        <name>sn-glycerol 3-phosphate</name>
        <dbReference type="ChEBI" id="CHEBI:57597"/>
    </ligand>
</feature>
<feature type="binding site" evidence="10">
    <location>
        <position position="306"/>
    </location>
    <ligand>
        <name>ATP</name>
        <dbReference type="ChEBI" id="CHEBI:30616"/>
    </ligand>
</feature>
<dbReference type="AlphaFoldDB" id="A0A8J7H420"/>
<dbReference type="CDD" id="cd07769">
    <property type="entry name" value="ASKHA_NBD_FGGY_GK"/>
    <property type="match status" value="1"/>
</dbReference>
<dbReference type="SUPFAM" id="SSF53067">
    <property type="entry name" value="Actin-like ATPase domain"/>
    <property type="match status" value="2"/>
</dbReference>
<evidence type="ECO:0000256" key="10">
    <source>
        <dbReference type="HAMAP-Rule" id="MF_00186"/>
    </source>
</evidence>
<feature type="binding site" evidence="10">
    <location>
        <position position="403"/>
    </location>
    <ligand>
        <name>ATP</name>
        <dbReference type="ChEBI" id="CHEBI:30616"/>
    </ligand>
</feature>
<feature type="binding site" evidence="10">
    <location>
        <position position="407"/>
    </location>
    <ligand>
        <name>ADP</name>
        <dbReference type="ChEBI" id="CHEBI:456216"/>
    </ligand>
</feature>
<keyword evidence="4 10" id="KW-0547">Nucleotide-binding</keyword>
<dbReference type="Gene3D" id="3.30.420.40">
    <property type="match status" value="2"/>
</dbReference>
<evidence type="ECO:0000313" key="15">
    <source>
        <dbReference type="Proteomes" id="UP000622552"/>
    </source>
</evidence>
<dbReference type="RefSeq" id="WP_197007444.1">
    <property type="nucleotide sequence ID" value="NZ_BONS01000019.1"/>
</dbReference>
<feature type="binding site" evidence="10">
    <location>
        <position position="13"/>
    </location>
    <ligand>
        <name>ATP</name>
        <dbReference type="ChEBI" id="CHEBI:30616"/>
    </ligand>
</feature>
<feature type="binding site" evidence="10">
    <location>
        <position position="12"/>
    </location>
    <ligand>
        <name>ATP</name>
        <dbReference type="ChEBI" id="CHEBI:30616"/>
    </ligand>
</feature>
<dbReference type="InterPro" id="IPR018483">
    <property type="entry name" value="Carb_kinase_FGGY_CS"/>
</dbReference>
<dbReference type="GO" id="GO:0005829">
    <property type="term" value="C:cytosol"/>
    <property type="evidence" value="ECO:0007669"/>
    <property type="project" value="TreeGrafter"/>
</dbReference>
<feature type="binding site" evidence="10">
    <location>
        <position position="11"/>
    </location>
    <ligand>
        <name>ATP</name>
        <dbReference type="ChEBI" id="CHEBI:30616"/>
    </ligand>
</feature>
<feature type="binding site" evidence="10">
    <location>
        <position position="79"/>
    </location>
    <ligand>
        <name>glycerol</name>
        <dbReference type="ChEBI" id="CHEBI:17754"/>
    </ligand>
</feature>
<feature type="domain" description="Carbohydrate kinase FGGY N-terminal" evidence="12">
    <location>
        <begin position="5"/>
        <end position="243"/>
    </location>
</feature>
<keyword evidence="3 10" id="KW-0808">Transferase</keyword>
<dbReference type="Proteomes" id="UP000622552">
    <property type="component" value="Unassembled WGS sequence"/>
</dbReference>
<keyword evidence="7 10" id="KW-0067">ATP-binding</keyword>
<evidence type="ECO:0000256" key="11">
    <source>
        <dbReference type="RuleBase" id="RU003733"/>
    </source>
</evidence>